<keyword evidence="1" id="KW-0812">Transmembrane</keyword>
<dbReference type="Proteomes" id="UP000620139">
    <property type="component" value="Unassembled WGS sequence"/>
</dbReference>
<feature type="transmembrane region" description="Helical" evidence="1">
    <location>
        <begin position="21"/>
        <end position="45"/>
    </location>
</feature>
<organism evidence="3 4">
    <name type="scientific">Inhella gelatinilytica</name>
    <dbReference type="NCBI Taxonomy" id="2795030"/>
    <lineage>
        <taxon>Bacteria</taxon>
        <taxon>Pseudomonadati</taxon>
        <taxon>Pseudomonadota</taxon>
        <taxon>Betaproteobacteria</taxon>
        <taxon>Burkholderiales</taxon>
        <taxon>Sphaerotilaceae</taxon>
        <taxon>Inhella</taxon>
    </lineage>
</organism>
<keyword evidence="4" id="KW-1185">Reference proteome</keyword>
<proteinExistence type="predicted"/>
<evidence type="ECO:0000313" key="4">
    <source>
        <dbReference type="Proteomes" id="UP000620139"/>
    </source>
</evidence>
<dbReference type="Gene3D" id="3.40.190.10">
    <property type="entry name" value="Periplasmic binding protein-like II"/>
    <property type="match status" value="2"/>
</dbReference>
<keyword evidence="1" id="KW-0472">Membrane</keyword>
<dbReference type="SUPFAM" id="SSF53850">
    <property type="entry name" value="Periplasmic binding protein-like II"/>
    <property type="match status" value="1"/>
</dbReference>
<dbReference type="InterPro" id="IPR001638">
    <property type="entry name" value="Solute-binding_3/MltF_N"/>
</dbReference>
<evidence type="ECO:0000256" key="1">
    <source>
        <dbReference type="SAM" id="Phobius"/>
    </source>
</evidence>
<sequence length="284" mass="32212">MKARLEPWMQYVVLPPVWRRWLAIGVLLFGPGFALACGPFSLGFYELGLLYYRSGQGPAQGIDLDVIEALKARSGCAFEPVLESRVRIWSRLAAGQLDVSVSGIATPERERFAEFMPYFSTRNFLVGRREAVAAGLDPSGFLARPELQVAVVKSFKHGPLYDEWLERLRSQGRVVEAADFDTVVRLFVGKRVDAFLALPTSWALVIRRHNLEDQVQVLDWAPQERIVHGLIVSKLTVSEPDRRRLRNALHSLHTDGSIERILRYHMGSEWASHVRLPELQALER</sequence>
<accession>A0A931IVW1</accession>
<gene>
    <name evidence="3" type="ORF">I7X43_13170</name>
</gene>
<reference evidence="3" key="1">
    <citation type="submission" date="2020-12" db="EMBL/GenBank/DDBJ databases">
        <title>The genome sequence of Inhella sp. 4Y17.</title>
        <authorList>
            <person name="Liu Y."/>
        </authorList>
    </citation>
    <scope>NUCLEOTIDE SEQUENCE</scope>
    <source>
        <strain evidence="3">4Y10</strain>
    </source>
</reference>
<dbReference type="AlphaFoldDB" id="A0A931IVW1"/>
<evidence type="ECO:0000259" key="2">
    <source>
        <dbReference type="SMART" id="SM00062"/>
    </source>
</evidence>
<name>A0A931IVW1_9BURK</name>
<dbReference type="RefSeq" id="WP_198101416.1">
    <property type="nucleotide sequence ID" value="NZ_JAEDAL010000007.1"/>
</dbReference>
<dbReference type="SMART" id="SM00062">
    <property type="entry name" value="PBPb"/>
    <property type="match status" value="1"/>
</dbReference>
<feature type="domain" description="Solute-binding protein family 3/N-terminal" evidence="2">
    <location>
        <begin position="46"/>
        <end position="265"/>
    </location>
</feature>
<dbReference type="EMBL" id="JAEDAL010000007">
    <property type="protein sequence ID" value="MBH9553795.1"/>
    <property type="molecule type" value="Genomic_DNA"/>
</dbReference>
<evidence type="ECO:0000313" key="3">
    <source>
        <dbReference type="EMBL" id="MBH9553795.1"/>
    </source>
</evidence>
<protein>
    <submittedName>
        <fullName evidence="3">Transporter substrate-binding domain-containing protein</fullName>
    </submittedName>
</protein>
<keyword evidence="1" id="KW-1133">Transmembrane helix</keyword>
<comment type="caution">
    <text evidence="3">The sequence shown here is derived from an EMBL/GenBank/DDBJ whole genome shotgun (WGS) entry which is preliminary data.</text>
</comment>
<dbReference type="Pfam" id="PF00497">
    <property type="entry name" value="SBP_bac_3"/>
    <property type="match status" value="1"/>
</dbReference>